<proteinExistence type="predicted"/>
<accession>A0A5C7AAJ5</accession>
<feature type="chain" id="PRO_5022759203" evidence="2">
    <location>
        <begin position="20"/>
        <end position="130"/>
    </location>
</feature>
<evidence type="ECO:0000256" key="2">
    <source>
        <dbReference type="SAM" id="SignalP"/>
    </source>
</evidence>
<comment type="caution">
    <text evidence="3">The sequence shown here is derived from an EMBL/GenBank/DDBJ whole genome shotgun (WGS) entry which is preliminary data.</text>
</comment>
<keyword evidence="2" id="KW-0732">Signal</keyword>
<feature type="region of interest" description="Disordered" evidence="1">
    <location>
        <begin position="28"/>
        <end position="130"/>
    </location>
</feature>
<evidence type="ECO:0000313" key="4">
    <source>
        <dbReference type="Proteomes" id="UP000321903"/>
    </source>
</evidence>
<organism evidence="3 4">
    <name type="scientific">Psychrobacter frigidicola</name>
    <dbReference type="NCBI Taxonomy" id="45611"/>
    <lineage>
        <taxon>Bacteria</taxon>
        <taxon>Pseudomonadati</taxon>
        <taxon>Pseudomonadota</taxon>
        <taxon>Gammaproteobacteria</taxon>
        <taxon>Moraxellales</taxon>
        <taxon>Moraxellaceae</taxon>
        <taxon>Psychrobacter</taxon>
    </lineage>
</organism>
<dbReference type="PROSITE" id="PS51257">
    <property type="entry name" value="PROKAR_LIPOPROTEIN"/>
    <property type="match status" value="1"/>
</dbReference>
<evidence type="ECO:0000313" key="3">
    <source>
        <dbReference type="EMBL" id="TXD97853.1"/>
    </source>
</evidence>
<protein>
    <submittedName>
        <fullName evidence="3">Uncharacterized protein</fullName>
    </submittedName>
</protein>
<keyword evidence="4" id="KW-1185">Reference proteome</keyword>
<dbReference type="AlphaFoldDB" id="A0A5C7AAJ5"/>
<evidence type="ECO:0000256" key="1">
    <source>
        <dbReference type="SAM" id="MobiDB-lite"/>
    </source>
</evidence>
<sequence>MKKTILNSSLRTVIFTAFAVTVIGVSACSSEKEEPSAEAGEVIGVDQSTEATALDGETGSEIEGVGSDGMAPTAASEANLAAEADYRATTGEVTEADDMSETTDSGAMNEPDSDTTENPNAGKTAANGLQ</sequence>
<feature type="signal peptide" evidence="2">
    <location>
        <begin position="1"/>
        <end position="19"/>
    </location>
</feature>
<reference evidence="3 4" key="1">
    <citation type="submission" date="2019-08" db="EMBL/GenBank/DDBJ databases">
        <title>Genome sequence of Psychrobacter frigidicola ACAM304 (type strain).</title>
        <authorList>
            <person name="Bowman J.P."/>
        </authorList>
    </citation>
    <scope>NUCLEOTIDE SEQUENCE [LARGE SCALE GENOMIC DNA]</scope>
    <source>
        <strain evidence="3 4">ACAM 304</strain>
    </source>
</reference>
<gene>
    <name evidence="3" type="ORF">ES754_02495</name>
</gene>
<dbReference type="EMBL" id="VORZ01000001">
    <property type="protein sequence ID" value="TXD97853.1"/>
    <property type="molecule type" value="Genomic_DNA"/>
</dbReference>
<name>A0A5C7AAJ5_9GAMM</name>
<feature type="compositionally biased region" description="Low complexity" evidence="1">
    <location>
        <begin position="71"/>
        <end position="83"/>
    </location>
</feature>
<feature type="compositionally biased region" description="Polar residues" evidence="1">
    <location>
        <begin position="116"/>
        <end position="130"/>
    </location>
</feature>
<dbReference type="RefSeq" id="WP_147221748.1">
    <property type="nucleotide sequence ID" value="NZ_CAJGYY010000001.1"/>
</dbReference>
<dbReference type="Proteomes" id="UP000321903">
    <property type="component" value="Unassembled WGS sequence"/>
</dbReference>
<dbReference type="OrthoDB" id="6660330at2"/>